<dbReference type="AlphaFoldDB" id="A0A919YIZ8"/>
<evidence type="ECO:0000313" key="2">
    <source>
        <dbReference type="EMBL" id="GIO51649.1"/>
    </source>
</evidence>
<feature type="chain" id="PRO_5037389253" description="DUF4879 domain-containing protein" evidence="1">
    <location>
        <begin position="29"/>
        <end position="157"/>
    </location>
</feature>
<reference evidence="2 3" key="1">
    <citation type="submission" date="2021-03" db="EMBL/GenBank/DDBJ databases">
        <title>Antimicrobial resistance genes in bacteria isolated from Japanese honey, and their potential for conferring macrolide and lincosamide resistance in the American foulbrood pathogen Paenibacillus larvae.</title>
        <authorList>
            <person name="Okamoto M."/>
            <person name="Kumagai M."/>
            <person name="Kanamori H."/>
            <person name="Takamatsu D."/>
        </authorList>
    </citation>
    <scope>NUCLEOTIDE SEQUENCE [LARGE SCALE GENOMIC DNA]</scope>
    <source>
        <strain evidence="2 3">J34TS1</strain>
    </source>
</reference>
<dbReference type="Proteomes" id="UP000682811">
    <property type="component" value="Unassembled WGS sequence"/>
</dbReference>
<gene>
    <name evidence="2" type="ORF">J34TS1_64140</name>
</gene>
<name>A0A919YIZ8_9BACL</name>
<feature type="signal peptide" evidence="1">
    <location>
        <begin position="1"/>
        <end position="28"/>
    </location>
</feature>
<evidence type="ECO:0000313" key="3">
    <source>
        <dbReference type="Proteomes" id="UP000682811"/>
    </source>
</evidence>
<proteinExistence type="predicted"/>
<keyword evidence="3" id="KW-1185">Reference proteome</keyword>
<dbReference type="RefSeq" id="WP_212981611.1">
    <property type="nucleotide sequence ID" value="NZ_AP025343.1"/>
</dbReference>
<sequence>MKRLRRIFATVALAACLMVFGASNSAFALTGFADTMDTAAVMYRAGGGPSYDITIPLDSPTDHDWYVVDNSGGSDTFWYYVILTPPPGINLQFQWVRTDAYNNIIETGFNNFNGPGQEEGRGASAFAGEKTYFRVMPVGYNDYDPSVPYRFQFVRTD</sequence>
<dbReference type="EMBL" id="BORT01000063">
    <property type="protein sequence ID" value="GIO51649.1"/>
    <property type="molecule type" value="Genomic_DNA"/>
</dbReference>
<organism evidence="2 3">
    <name type="scientific">Paenibacillus azoreducens</name>
    <dbReference type="NCBI Taxonomy" id="116718"/>
    <lineage>
        <taxon>Bacteria</taxon>
        <taxon>Bacillati</taxon>
        <taxon>Bacillota</taxon>
        <taxon>Bacilli</taxon>
        <taxon>Bacillales</taxon>
        <taxon>Paenibacillaceae</taxon>
        <taxon>Paenibacillus</taxon>
    </lineage>
</organism>
<evidence type="ECO:0008006" key="4">
    <source>
        <dbReference type="Google" id="ProtNLM"/>
    </source>
</evidence>
<accession>A0A919YIZ8</accession>
<evidence type="ECO:0000256" key="1">
    <source>
        <dbReference type="SAM" id="SignalP"/>
    </source>
</evidence>
<keyword evidence="1" id="KW-0732">Signal</keyword>
<protein>
    <recommendedName>
        <fullName evidence="4">DUF4879 domain-containing protein</fullName>
    </recommendedName>
</protein>
<comment type="caution">
    <text evidence="2">The sequence shown here is derived from an EMBL/GenBank/DDBJ whole genome shotgun (WGS) entry which is preliminary data.</text>
</comment>